<evidence type="ECO:0000313" key="2">
    <source>
        <dbReference type="EMBL" id="MBB3325500.1"/>
    </source>
</evidence>
<name>A0A7W5JSH4_9ACTN</name>
<evidence type="ECO:0000313" key="3">
    <source>
        <dbReference type="Proteomes" id="UP000565572"/>
    </source>
</evidence>
<keyword evidence="3" id="KW-1185">Reference proteome</keyword>
<sequence length="390" mass="42063">MITSPITSPITADYVHGVAELEPNDRGLRLHRLPAWVRQQFPDPQLMAMEGQPSGARLVFRTDATTVELVSHPTRVAYRGADRVRGAFDVYVDGNLASRDVLDGGDAMVVDLTTGATSFEPGPSHKTTVSLPDGTHVVEVWLPHNEALDLVELRSDAALEEVTTSAPRWLHHGSSISHGSNATDPSEIWPAVAARIAGVELRNLGLGGSALVDSFLARVLRDTEADVISVKLGINVVNLDAMRLRAFVPAMHGFLDTIREGHPGTPLLLVSPIFCGIHEATPGPGTIDPTTFGTDQVKFMVTGDPAEVAQGKLTLEVIRRELRSLFERRADDANLHYLEGTELYGPTDAVELPLPDALHPGPEAHRVIGERFARLVFGEGGAFQEFGGRG</sequence>
<dbReference type="Pfam" id="PF13472">
    <property type="entry name" value="Lipase_GDSL_2"/>
    <property type="match status" value="1"/>
</dbReference>
<reference evidence="2 3" key="1">
    <citation type="submission" date="2020-08" db="EMBL/GenBank/DDBJ databases">
        <title>Sequencing the genomes of 1000 actinobacteria strains.</title>
        <authorList>
            <person name="Klenk H.-P."/>
        </authorList>
    </citation>
    <scope>NUCLEOTIDE SEQUENCE [LARGE SCALE GENOMIC DNA]</scope>
    <source>
        <strain evidence="2 3">DSM 11053</strain>
    </source>
</reference>
<dbReference type="SUPFAM" id="SSF52266">
    <property type="entry name" value="SGNH hydrolase"/>
    <property type="match status" value="1"/>
</dbReference>
<organism evidence="2 3">
    <name type="scientific">Microlunatus antarcticus</name>
    <dbReference type="NCBI Taxonomy" id="53388"/>
    <lineage>
        <taxon>Bacteria</taxon>
        <taxon>Bacillati</taxon>
        <taxon>Actinomycetota</taxon>
        <taxon>Actinomycetes</taxon>
        <taxon>Propionibacteriales</taxon>
        <taxon>Propionibacteriaceae</taxon>
        <taxon>Microlunatus</taxon>
    </lineage>
</organism>
<dbReference type="RefSeq" id="WP_183336451.1">
    <property type="nucleotide sequence ID" value="NZ_JACHZG010000001.1"/>
</dbReference>
<comment type="caution">
    <text evidence="2">The sequence shown here is derived from an EMBL/GenBank/DDBJ whole genome shotgun (WGS) entry which is preliminary data.</text>
</comment>
<evidence type="ECO:0000259" key="1">
    <source>
        <dbReference type="Pfam" id="PF13472"/>
    </source>
</evidence>
<proteinExistence type="predicted"/>
<dbReference type="Gene3D" id="2.60.120.260">
    <property type="entry name" value="Galactose-binding domain-like"/>
    <property type="match status" value="1"/>
</dbReference>
<dbReference type="EMBL" id="JACHZG010000001">
    <property type="protein sequence ID" value="MBB3325500.1"/>
    <property type="molecule type" value="Genomic_DNA"/>
</dbReference>
<protein>
    <recommendedName>
        <fullName evidence="1">SGNH hydrolase-type esterase domain-containing protein</fullName>
    </recommendedName>
</protein>
<dbReference type="InterPro" id="IPR036514">
    <property type="entry name" value="SGNH_hydro_sf"/>
</dbReference>
<gene>
    <name evidence="2" type="ORF">FHX39_000444</name>
</gene>
<dbReference type="Gene3D" id="3.40.50.1110">
    <property type="entry name" value="SGNH hydrolase"/>
    <property type="match status" value="1"/>
</dbReference>
<dbReference type="Proteomes" id="UP000565572">
    <property type="component" value="Unassembled WGS sequence"/>
</dbReference>
<dbReference type="InterPro" id="IPR013830">
    <property type="entry name" value="SGNH_hydro"/>
</dbReference>
<dbReference type="AlphaFoldDB" id="A0A7W5JSH4"/>
<accession>A0A7W5JSH4</accession>
<feature type="domain" description="SGNH hydrolase-type esterase" evidence="1">
    <location>
        <begin position="173"/>
        <end position="367"/>
    </location>
</feature>